<dbReference type="EMBL" id="JACVDC010000048">
    <property type="protein sequence ID" value="MBC9797147.1"/>
    <property type="molecule type" value="Genomic_DNA"/>
</dbReference>
<dbReference type="Proteomes" id="UP000653730">
    <property type="component" value="Unassembled WGS sequence"/>
</dbReference>
<evidence type="ECO:0000313" key="5">
    <source>
        <dbReference type="EMBL" id="MBC9797147.1"/>
    </source>
</evidence>
<dbReference type="SUPFAM" id="SSF53822">
    <property type="entry name" value="Periplasmic binding protein-like I"/>
    <property type="match status" value="1"/>
</dbReference>
<feature type="domain" description="HTH lacI-type" evidence="4">
    <location>
        <begin position="5"/>
        <end position="60"/>
    </location>
</feature>
<dbReference type="PANTHER" id="PTHR30146:SF109">
    <property type="entry name" value="HTH-TYPE TRANSCRIPTIONAL REGULATOR GALS"/>
    <property type="match status" value="1"/>
</dbReference>
<keyword evidence="2 5" id="KW-0238">DNA-binding</keyword>
<organism evidence="5 6">
    <name type="scientific">Sinomicrobium weinanense</name>
    <dbReference type="NCBI Taxonomy" id="2842200"/>
    <lineage>
        <taxon>Bacteria</taxon>
        <taxon>Pseudomonadati</taxon>
        <taxon>Bacteroidota</taxon>
        <taxon>Flavobacteriia</taxon>
        <taxon>Flavobacteriales</taxon>
        <taxon>Flavobacteriaceae</taxon>
        <taxon>Sinomicrobium</taxon>
    </lineage>
</organism>
<dbReference type="InterPro" id="IPR000843">
    <property type="entry name" value="HTH_LacI"/>
</dbReference>
<sequence>MEKHVTIKDIAKELNTSVSTVSKALNEKYFDINPETRQRVLKAAREMGYRPNPIARKLQQGRSYNIGVIVPEFLDTFFPEVIFNIQKRLIKEGYQVVVMSSDESFETELENLKTLEDNMVDGLIISLTRETKNIDYINKIIDRGMPVVLFNRVNPSIRSPKVIFDDFKWSHFATEHLILQGYRNIYHFSLPYHLAMSQKRIQGFKSALKKYRIPFTEEHIIETGISIEEGQEAMKRLLDRDIVPGAVFAAGDKVAIGAIKELKRRGYKIPDQIGVMGFTESALAEIIEPNLTSVNQPTDKIADKIVELLLDSINDNGKAKIGEFLIGGTLNVRESSRVMASDPKRT</sequence>
<dbReference type="Pfam" id="PF00532">
    <property type="entry name" value="Peripla_BP_1"/>
    <property type="match status" value="1"/>
</dbReference>
<gene>
    <name evidence="5" type="ORF">IBL28_14310</name>
</gene>
<reference evidence="5 6" key="1">
    <citation type="submission" date="2020-09" db="EMBL/GenBank/DDBJ databases">
        <title>Sinomicrobium weinanense sp. nov., a halophilic bacteria isolated from saline-alkali soil.</title>
        <authorList>
            <person name="Wu P."/>
            <person name="Ren H."/>
            <person name="Mei Y."/>
            <person name="Liang Y."/>
            <person name="Chen Z."/>
        </authorList>
    </citation>
    <scope>NUCLEOTIDE SEQUENCE [LARGE SCALE GENOMIC DNA]</scope>
    <source>
        <strain evidence="5 6">FJxs</strain>
    </source>
</reference>
<evidence type="ECO:0000259" key="4">
    <source>
        <dbReference type="PROSITE" id="PS50932"/>
    </source>
</evidence>
<dbReference type="CDD" id="cd01392">
    <property type="entry name" value="HTH_LacI"/>
    <property type="match status" value="1"/>
</dbReference>
<dbReference type="Gene3D" id="1.10.260.40">
    <property type="entry name" value="lambda repressor-like DNA-binding domains"/>
    <property type="match status" value="1"/>
</dbReference>
<dbReference type="GO" id="GO:0003700">
    <property type="term" value="F:DNA-binding transcription factor activity"/>
    <property type="evidence" value="ECO:0007669"/>
    <property type="project" value="TreeGrafter"/>
</dbReference>
<keyword evidence="6" id="KW-1185">Reference proteome</keyword>
<dbReference type="SMART" id="SM00354">
    <property type="entry name" value="HTH_LACI"/>
    <property type="match status" value="1"/>
</dbReference>
<dbReference type="PANTHER" id="PTHR30146">
    <property type="entry name" value="LACI-RELATED TRANSCRIPTIONAL REPRESSOR"/>
    <property type="match status" value="1"/>
</dbReference>
<dbReference type="CDD" id="cd06267">
    <property type="entry name" value="PBP1_LacI_sugar_binding-like"/>
    <property type="match status" value="1"/>
</dbReference>
<evidence type="ECO:0000256" key="1">
    <source>
        <dbReference type="ARBA" id="ARBA00023015"/>
    </source>
</evidence>
<protein>
    <submittedName>
        <fullName evidence="5">LacI family DNA-binding transcriptional regulator</fullName>
    </submittedName>
</protein>
<keyword evidence="3" id="KW-0804">Transcription</keyword>
<evidence type="ECO:0000256" key="2">
    <source>
        <dbReference type="ARBA" id="ARBA00023125"/>
    </source>
</evidence>
<dbReference type="InterPro" id="IPR010982">
    <property type="entry name" value="Lambda_DNA-bd_dom_sf"/>
</dbReference>
<comment type="caution">
    <text evidence="5">The sequence shown here is derived from an EMBL/GenBank/DDBJ whole genome shotgun (WGS) entry which is preliminary data.</text>
</comment>
<proteinExistence type="predicted"/>
<evidence type="ECO:0000313" key="6">
    <source>
        <dbReference type="Proteomes" id="UP000653730"/>
    </source>
</evidence>
<keyword evidence="1" id="KW-0805">Transcription regulation</keyword>
<name>A0A926JTB5_9FLAO</name>
<dbReference type="SUPFAM" id="SSF47413">
    <property type="entry name" value="lambda repressor-like DNA-binding domains"/>
    <property type="match status" value="1"/>
</dbReference>
<dbReference type="PROSITE" id="PS50932">
    <property type="entry name" value="HTH_LACI_2"/>
    <property type="match status" value="1"/>
</dbReference>
<dbReference type="RefSeq" id="WP_187966285.1">
    <property type="nucleotide sequence ID" value="NZ_JACVDC010000048.1"/>
</dbReference>
<dbReference type="Gene3D" id="3.40.50.2300">
    <property type="match status" value="2"/>
</dbReference>
<dbReference type="AlphaFoldDB" id="A0A926JTB5"/>
<accession>A0A926JTB5</accession>
<dbReference type="GO" id="GO:0000976">
    <property type="term" value="F:transcription cis-regulatory region binding"/>
    <property type="evidence" value="ECO:0007669"/>
    <property type="project" value="TreeGrafter"/>
</dbReference>
<dbReference type="Pfam" id="PF00356">
    <property type="entry name" value="LacI"/>
    <property type="match status" value="1"/>
</dbReference>
<dbReference type="InterPro" id="IPR028082">
    <property type="entry name" value="Peripla_BP_I"/>
</dbReference>
<evidence type="ECO:0000256" key="3">
    <source>
        <dbReference type="ARBA" id="ARBA00023163"/>
    </source>
</evidence>
<dbReference type="InterPro" id="IPR001761">
    <property type="entry name" value="Peripla_BP/Lac1_sug-bd_dom"/>
</dbReference>